<comment type="caution">
    <text evidence="1">The sequence shown here is derived from an EMBL/GenBank/DDBJ whole genome shotgun (WGS) entry which is preliminary data.</text>
</comment>
<reference evidence="1 2" key="1">
    <citation type="submission" date="2020-03" db="EMBL/GenBank/DDBJ databases">
        <title>Genomic Encyclopedia of Type Strains, Phase IV (KMG-V): Genome sequencing to study the core and pangenomes of soil and plant-associated prokaryotes.</title>
        <authorList>
            <person name="Whitman W."/>
        </authorList>
    </citation>
    <scope>NUCLEOTIDE SEQUENCE [LARGE SCALE GENOMIC DNA]</scope>
    <source>
        <strain evidence="1 2">1B</strain>
    </source>
</reference>
<accession>A0ABX1HED5</accession>
<sequence length="150" mass="16763">MATLQEQAATKVFLADKCVVLTQGSKEVVRIPIDNIKLIGEYTTANGQVVDDWFIVFMTSEKDWTQISQYTPGMLEMLQELGAHLEAEIIGWLAYSTSWKTNIIWPQQVAGQEMWDAISQVPTTLIDRFKKALGLGNQHLVLTTASASVF</sequence>
<evidence type="ECO:0000313" key="2">
    <source>
        <dbReference type="Proteomes" id="UP000717634"/>
    </source>
</evidence>
<organism evidence="1 2">
    <name type="scientific">Hymenobacter artigasi</name>
    <dbReference type="NCBI Taxonomy" id="2719616"/>
    <lineage>
        <taxon>Bacteria</taxon>
        <taxon>Pseudomonadati</taxon>
        <taxon>Bacteroidota</taxon>
        <taxon>Cytophagia</taxon>
        <taxon>Cytophagales</taxon>
        <taxon>Hymenobacteraceae</taxon>
        <taxon>Hymenobacter</taxon>
    </lineage>
</organism>
<evidence type="ECO:0000313" key="1">
    <source>
        <dbReference type="EMBL" id="NKI88259.1"/>
    </source>
</evidence>
<dbReference type="EMBL" id="JAAVTK010000002">
    <property type="protein sequence ID" value="NKI88259.1"/>
    <property type="molecule type" value="Genomic_DNA"/>
</dbReference>
<dbReference type="Proteomes" id="UP000717634">
    <property type="component" value="Unassembled WGS sequence"/>
</dbReference>
<protein>
    <submittedName>
        <fullName evidence="1">Uncharacterized protein</fullName>
    </submittedName>
</protein>
<proteinExistence type="predicted"/>
<dbReference type="RefSeq" id="WP_168671908.1">
    <property type="nucleotide sequence ID" value="NZ_JAAVTK010000002.1"/>
</dbReference>
<name>A0ABX1HED5_9BACT</name>
<keyword evidence="2" id="KW-1185">Reference proteome</keyword>
<gene>
    <name evidence="1" type="ORF">HBN54_000846</name>
</gene>